<evidence type="ECO:0000259" key="12">
    <source>
        <dbReference type="Pfam" id="PF14824"/>
    </source>
</evidence>
<keyword evidence="14" id="KW-1185">Reference proteome</keyword>
<feature type="transmembrane region" description="Helical" evidence="10">
    <location>
        <begin position="334"/>
        <end position="354"/>
    </location>
</feature>
<evidence type="ECO:0000313" key="13">
    <source>
        <dbReference type="EMBL" id="GGF11245.1"/>
    </source>
</evidence>
<dbReference type="RefSeq" id="WP_188814167.1">
    <property type="nucleotide sequence ID" value="NZ_BMHT01000004.1"/>
</dbReference>
<keyword evidence="10" id="KW-1003">Cell membrane</keyword>
<evidence type="ECO:0000256" key="7">
    <source>
        <dbReference type="ARBA" id="ARBA00023136"/>
    </source>
</evidence>
<dbReference type="EMBL" id="BMHT01000004">
    <property type="protein sequence ID" value="GGF11245.1"/>
    <property type="molecule type" value="Genomic_DNA"/>
</dbReference>
<keyword evidence="3 10" id="KW-0812">Transmembrane</keyword>
<keyword evidence="5" id="KW-0560">Oxidoreductase</keyword>
<keyword evidence="7 10" id="KW-0472">Membrane</keyword>
<dbReference type="PANTHER" id="PTHR35330">
    <property type="entry name" value="SIROHEME BIOSYNTHESIS PROTEIN MET8"/>
    <property type="match status" value="1"/>
</dbReference>
<evidence type="ECO:0000256" key="11">
    <source>
        <dbReference type="SAM" id="MobiDB-lite"/>
    </source>
</evidence>
<keyword evidence="4 10" id="KW-1133">Transmembrane helix</keyword>
<sequence>MPNTLNSVPTGAEASPAAAAPVPTPTANPLFPVFIKLEQFRVLLVGGGNVGLEKLTAILRNSPATAVTVVGTIIRPELRELAARHPRVQVLERPYSDDDLDGQDFVFAATDDPALHRHIKVQAAARHLLTNVADTPDQCDFYLSSVVQKGDLKIAISTNGKSPTVAKRLRAVLEETLPNEVHDLLQQMTAIRGRIQGDFAEKVKSLNAVTAELAGGPAYESPATIYWRRVATGSLIAFAAFIALNIASYYITLPQVYDALSHGGMFYAFVAVGFGAQIVDGVLGMGYGVVTAISLMSMNISPAAVSASIHTAEMFSSGASGYSHYKFGNVNKRLFKALLIPGILGAVSGAFLLARFGEEYAKWVKPFLAVYLLLLGIRIIVRAFKKQEGRRKIKNVGWLAAAGGFLDSFGGGGWGPLVTSTLIAKGRTPSYVIGSVSLTEFFVTFSSALTFFATLGITHWQIVLGLIVGGVAAAPFAARLAGRLPLRTMFVGVGLMVIVWSLWALRKVFLSFI</sequence>
<dbReference type="Pfam" id="PF14824">
    <property type="entry name" value="Sirohm_synth_M"/>
    <property type="match status" value="1"/>
</dbReference>
<dbReference type="Pfam" id="PF13241">
    <property type="entry name" value="NAD_binding_7"/>
    <property type="match status" value="1"/>
</dbReference>
<evidence type="ECO:0000256" key="10">
    <source>
        <dbReference type="RuleBase" id="RU363041"/>
    </source>
</evidence>
<dbReference type="InterPro" id="IPR028161">
    <property type="entry name" value="Met8-like"/>
</dbReference>
<feature type="transmembrane region" description="Helical" evidence="10">
    <location>
        <begin position="235"/>
        <end position="253"/>
    </location>
</feature>
<dbReference type="InterPro" id="IPR002781">
    <property type="entry name" value="TM_pro_TauE-like"/>
</dbReference>
<dbReference type="Proteomes" id="UP000632273">
    <property type="component" value="Unassembled WGS sequence"/>
</dbReference>
<evidence type="ECO:0000256" key="1">
    <source>
        <dbReference type="ARBA" id="ARBA00004141"/>
    </source>
</evidence>
<feature type="transmembrane region" description="Helical" evidence="10">
    <location>
        <begin position="366"/>
        <end position="384"/>
    </location>
</feature>
<evidence type="ECO:0000256" key="4">
    <source>
        <dbReference type="ARBA" id="ARBA00022989"/>
    </source>
</evidence>
<dbReference type="Pfam" id="PF01925">
    <property type="entry name" value="TauE"/>
    <property type="match status" value="1"/>
</dbReference>
<keyword evidence="6" id="KW-0520">NAD</keyword>
<evidence type="ECO:0000256" key="6">
    <source>
        <dbReference type="ARBA" id="ARBA00023027"/>
    </source>
</evidence>
<evidence type="ECO:0000256" key="9">
    <source>
        <dbReference type="ARBA" id="ARBA00047561"/>
    </source>
</evidence>
<organism evidence="13 14">
    <name type="scientific">Hymenobacter cavernae</name>
    <dbReference type="NCBI Taxonomy" id="2044852"/>
    <lineage>
        <taxon>Bacteria</taxon>
        <taxon>Pseudomonadati</taxon>
        <taxon>Bacteroidota</taxon>
        <taxon>Cytophagia</taxon>
        <taxon>Cytophagales</taxon>
        <taxon>Hymenobacteraceae</taxon>
        <taxon>Hymenobacter</taxon>
    </lineage>
</organism>
<comment type="subcellular location">
    <subcellularLocation>
        <location evidence="10">Cell membrane</location>
        <topology evidence="10">Multi-pass membrane protein</topology>
    </subcellularLocation>
    <subcellularLocation>
        <location evidence="1">Membrane</location>
        <topology evidence="1">Multi-pass membrane protein</topology>
    </subcellularLocation>
</comment>
<evidence type="ECO:0000313" key="14">
    <source>
        <dbReference type="Proteomes" id="UP000632273"/>
    </source>
</evidence>
<keyword evidence="8" id="KW-0627">Porphyrin biosynthesis</keyword>
<feature type="transmembrane region" description="Helical" evidence="10">
    <location>
        <begin position="265"/>
        <end position="290"/>
    </location>
</feature>
<dbReference type="NCBIfam" id="TIGR01470">
    <property type="entry name" value="cysG_Nterm"/>
    <property type="match status" value="1"/>
</dbReference>
<dbReference type="PANTHER" id="PTHR35330:SF1">
    <property type="entry name" value="SIROHEME BIOSYNTHESIS PROTEIN MET8"/>
    <property type="match status" value="1"/>
</dbReference>
<comment type="caution">
    <text evidence="13">The sequence shown here is derived from an EMBL/GenBank/DDBJ whole genome shotgun (WGS) entry which is preliminary data.</text>
</comment>
<comment type="catalytic activity">
    <reaction evidence="9">
        <text>precorrin-2 + NAD(+) = sirohydrochlorin + NADH + 2 H(+)</text>
        <dbReference type="Rhea" id="RHEA:15613"/>
        <dbReference type="ChEBI" id="CHEBI:15378"/>
        <dbReference type="ChEBI" id="CHEBI:57540"/>
        <dbReference type="ChEBI" id="CHEBI:57945"/>
        <dbReference type="ChEBI" id="CHEBI:58351"/>
        <dbReference type="ChEBI" id="CHEBI:58827"/>
        <dbReference type="EC" id="1.3.1.76"/>
    </reaction>
</comment>
<evidence type="ECO:0000256" key="8">
    <source>
        <dbReference type="ARBA" id="ARBA00023244"/>
    </source>
</evidence>
<feature type="compositionally biased region" description="Low complexity" evidence="11">
    <location>
        <begin position="9"/>
        <end position="22"/>
    </location>
</feature>
<evidence type="ECO:0000256" key="3">
    <source>
        <dbReference type="ARBA" id="ARBA00022692"/>
    </source>
</evidence>
<protein>
    <recommendedName>
        <fullName evidence="10">Probable membrane transporter protein</fullName>
    </recommendedName>
</protein>
<feature type="domain" description="Siroheme synthase central" evidence="12">
    <location>
        <begin position="150"/>
        <end position="174"/>
    </location>
</feature>
<dbReference type="InterPro" id="IPR006367">
    <property type="entry name" value="Sirohaem_synthase_N"/>
</dbReference>
<feature type="region of interest" description="Disordered" evidence="11">
    <location>
        <begin position="1"/>
        <end position="22"/>
    </location>
</feature>
<dbReference type="Gene3D" id="3.40.50.720">
    <property type="entry name" value="NAD(P)-binding Rossmann-like Domain"/>
    <property type="match status" value="1"/>
</dbReference>
<feature type="transmembrane region" description="Helical" evidence="10">
    <location>
        <begin position="484"/>
        <end position="505"/>
    </location>
</feature>
<feature type="transmembrane region" description="Helical" evidence="10">
    <location>
        <begin position="396"/>
        <end position="419"/>
    </location>
</feature>
<evidence type="ECO:0000256" key="5">
    <source>
        <dbReference type="ARBA" id="ARBA00023002"/>
    </source>
</evidence>
<feature type="transmembrane region" description="Helical" evidence="10">
    <location>
        <begin position="460"/>
        <end position="478"/>
    </location>
</feature>
<comment type="similarity">
    <text evidence="10">Belongs to the 4-toluene sulfonate uptake permease (TSUP) (TC 2.A.102) family.</text>
</comment>
<dbReference type="InterPro" id="IPR036291">
    <property type="entry name" value="NAD(P)-bd_dom_sf"/>
</dbReference>
<proteinExistence type="inferred from homology"/>
<reference evidence="14" key="1">
    <citation type="journal article" date="2019" name="Int. J. Syst. Evol. Microbiol.">
        <title>The Global Catalogue of Microorganisms (GCM) 10K type strain sequencing project: providing services to taxonomists for standard genome sequencing and annotation.</title>
        <authorList>
            <consortium name="The Broad Institute Genomics Platform"/>
            <consortium name="The Broad Institute Genome Sequencing Center for Infectious Disease"/>
            <person name="Wu L."/>
            <person name="Ma J."/>
        </authorList>
    </citation>
    <scope>NUCLEOTIDE SEQUENCE [LARGE SCALE GENOMIC DNA]</scope>
    <source>
        <strain evidence="14">CGMCC 1.15197</strain>
    </source>
</reference>
<comment type="pathway">
    <text evidence="2">Porphyrin-containing compound metabolism; siroheme biosynthesis; sirohydrochlorin from precorrin-2: step 1/1.</text>
</comment>
<accession>A0ABQ1U5U0</accession>
<feature type="transmembrane region" description="Helical" evidence="10">
    <location>
        <begin position="431"/>
        <end position="453"/>
    </location>
</feature>
<dbReference type="InterPro" id="IPR028281">
    <property type="entry name" value="Sirohaem_synthase_central"/>
</dbReference>
<gene>
    <name evidence="13" type="ORF">GCM10011383_23060</name>
</gene>
<dbReference type="Gene3D" id="3.30.160.110">
    <property type="entry name" value="Siroheme synthase, domain 2"/>
    <property type="match status" value="1"/>
</dbReference>
<evidence type="ECO:0000256" key="2">
    <source>
        <dbReference type="ARBA" id="ARBA00005010"/>
    </source>
</evidence>
<dbReference type="SUPFAM" id="SSF75615">
    <property type="entry name" value="Siroheme synthase middle domains-like"/>
    <property type="match status" value="1"/>
</dbReference>
<dbReference type="SUPFAM" id="SSF51735">
    <property type="entry name" value="NAD(P)-binding Rossmann-fold domains"/>
    <property type="match status" value="1"/>
</dbReference>
<name>A0ABQ1U5U0_9BACT</name>